<dbReference type="Pfam" id="PF00440">
    <property type="entry name" value="TetR_N"/>
    <property type="match status" value="1"/>
</dbReference>
<keyword evidence="7" id="KW-1185">Reference proteome</keyword>
<dbReference type="PANTHER" id="PTHR47506:SF10">
    <property type="entry name" value="TRANSCRIPTIONAL REGULATORY PROTEIN"/>
    <property type="match status" value="1"/>
</dbReference>
<gene>
    <name evidence="6" type="ORF">A8L45_01030</name>
</gene>
<dbReference type="EMBL" id="LYBM01000001">
    <property type="protein sequence ID" value="ODA36312.1"/>
    <property type="molecule type" value="Genomic_DNA"/>
</dbReference>
<evidence type="ECO:0000313" key="7">
    <source>
        <dbReference type="Proteomes" id="UP000094936"/>
    </source>
</evidence>
<dbReference type="RefSeq" id="WP_068898492.1">
    <property type="nucleotide sequence ID" value="NZ_JBHUIF010000002.1"/>
</dbReference>
<dbReference type="AlphaFoldDB" id="A0A1C3EST2"/>
<keyword evidence="3" id="KW-0804">Transcription</keyword>
<evidence type="ECO:0000259" key="5">
    <source>
        <dbReference type="PROSITE" id="PS50977"/>
    </source>
</evidence>
<feature type="domain" description="HTH tetR-type" evidence="5">
    <location>
        <begin position="6"/>
        <end position="66"/>
    </location>
</feature>
<dbReference type="GO" id="GO:0003677">
    <property type="term" value="F:DNA binding"/>
    <property type="evidence" value="ECO:0007669"/>
    <property type="project" value="UniProtKB-UniRule"/>
</dbReference>
<keyword evidence="1" id="KW-0805">Transcription regulation</keyword>
<sequence>MARTKKFVREEKLIEAMNLFRRKGFSQTSIADLVEELKINRFSLYDSFTDKETLYRESLSHYLIADMLPSLEPLKSSNAGINEIIKYINSYLSLLEEEPFGCLLQNALIERGYCDDEVIEICNSFFVAMEEAVSNALKNDIERGIIRGDTDVSGASGMMITQLQGMRVLSKGRQMPIVSQSKLMIENIINGFRHSQPAVEI</sequence>
<evidence type="ECO:0000256" key="4">
    <source>
        <dbReference type="PROSITE-ProRule" id="PRU00335"/>
    </source>
</evidence>
<dbReference type="STRING" id="1080227.A8L45_01030"/>
<name>A0A1C3EST2_9GAMM</name>
<evidence type="ECO:0000256" key="3">
    <source>
        <dbReference type="ARBA" id="ARBA00023163"/>
    </source>
</evidence>
<evidence type="ECO:0000256" key="2">
    <source>
        <dbReference type="ARBA" id="ARBA00023125"/>
    </source>
</evidence>
<reference evidence="6 7" key="1">
    <citation type="submission" date="2016-05" db="EMBL/GenBank/DDBJ databases">
        <title>Genomic Taxonomy of the Vibrionaceae.</title>
        <authorList>
            <person name="Gomez-Gil B."/>
            <person name="Enciso-Ibarra J."/>
        </authorList>
    </citation>
    <scope>NUCLEOTIDE SEQUENCE [LARGE SCALE GENOMIC DNA]</scope>
    <source>
        <strain evidence="6 7">CAIM 1920</strain>
    </source>
</reference>
<evidence type="ECO:0000313" key="6">
    <source>
        <dbReference type="EMBL" id="ODA36312.1"/>
    </source>
</evidence>
<dbReference type="InterPro" id="IPR009057">
    <property type="entry name" value="Homeodomain-like_sf"/>
</dbReference>
<dbReference type="PROSITE" id="PS50977">
    <property type="entry name" value="HTH_TETR_2"/>
    <property type="match status" value="1"/>
</dbReference>
<dbReference type="SUPFAM" id="SSF46689">
    <property type="entry name" value="Homeodomain-like"/>
    <property type="match status" value="1"/>
</dbReference>
<protein>
    <recommendedName>
        <fullName evidence="5">HTH tetR-type domain-containing protein</fullName>
    </recommendedName>
</protein>
<dbReference type="Gene3D" id="1.10.10.60">
    <property type="entry name" value="Homeodomain-like"/>
    <property type="match status" value="1"/>
</dbReference>
<dbReference type="SUPFAM" id="SSF48498">
    <property type="entry name" value="Tetracyclin repressor-like, C-terminal domain"/>
    <property type="match status" value="1"/>
</dbReference>
<dbReference type="InterPro" id="IPR036271">
    <property type="entry name" value="Tet_transcr_reg_TetR-rel_C_sf"/>
</dbReference>
<keyword evidence="2 4" id="KW-0238">DNA-binding</keyword>
<dbReference type="InterPro" id="IPR001647">
    <property type="entry name" value="HTH_TetR"/>
</dbReference>
<evidence type="ECO:0000256" key="1">
    <source>
        <dbReference type="ARBA" id="ARBA00023015"/>
    </source>
</evidence>
<comment type="caution">
    <text evidence="6">The sequence shown here is derived from an EMBL/GenBank/DDBJ whole genome shotgun (WGS) entry which is preliminary data.</text>
</comment>
<dbReference type="Gene3D" id="1.10.357.10">
    <property type="entry name" value="Tetracycline Repressor, domain 2"/>
    <property type="match status" value="1"/>
</dbReference>
<dbReference type="Proteomes" id="UP000094936">
    <property type="component" value="Unassembled WGS sequence"/>
</dbReference>
<proteinExistence type="predicted"/>
<organism evidence="6 7">
    <name type="scientific">Veronia pacifica</name>
    <dbReference type="NCBI Taxonomy" id="1080227"/>
    <lineage>
        <taxon>Bacteria</taxon>
        <taxon>Pseudomonadati</taxon>
        <taxon>Pseudomonadota</taxon>
        <taxon>Gammaproteobacteria</taxon>
        <taxon>Vibrionales</taxon>
        <taxon>Vibrionaceae</taxon>
        <taxon>Veronia</taxon>
    </lineage>
</organism>
<dbReference type="PANTHER" id="PTHR47506">
    <property type="entry name" value="TRANSCRIPTIONAL REGULATORY PROTEIN"/>
    <property type="match status" value="1"/>
</dbReference>
<accession>A0A1C3EST2</accession>
<feature type="DNA-binding region" description="H-T-H motif" evidence="4">
    <location>
        <begin position="29"/>
        <end position="48"/>
    </location>
</feature>